<accession>A0A0B0N4K0</accession>
<evidence type="ECO:0000313" key="1">
    <source>
        <dbReference type="EMBL" id="KHG09298.1"/>
    </source>
</evidence>
<gene>
    <name evidence="1" type="ORF">F383_16198</name>
</gene>
<sequence length="28" mass="3204">MLVLYVLPVVEYTDICYDYLTACVSSTE</sequence>
<proteinExistence type="predicted"/>
<dbReference type="Proteomes" id="UP000032142">
    <property type="component" value="Unassembled WGS sequence"/>
</dbReference>
<dbReference type="AlphaFoldDB" id="A0A0B0N4K0"/>
<organism evidence="1 2">
    <name type="scientific">Gossypium arboreum</name>
    <name type="common">Tree cotton</name>
    <name type="synonym">Gossypium nanking</name>
    <dbReference type="NCBI Taxonomy" id="29729"/>
    <lineage>
        <taxon>Eukaryota</taxon>
        <taxon>Viridiplantae</taxon>
        <taxon>Streptophyta</taxon>
        <taxon>Embryophyta</taxon>
        <taxon>Tracheophyta</taxon>
        <taxon>Spermatophyta</taxon>
        <taxon>Magnoliopsida</taxon>
        <taxon>eudicotyledons</taxon>
        <taxon>Gunneridae</taxon>
        <taxon>Pentapetalae</taxon>
        <taxon>rosids</taxon>
        <taxon>malvids</taxon>
        <taxon>Malvales</taxon>
        <taxon>Malvaceae</taxon>
        <taxon>Malvoideae</taxon>
        <taxon>Gossypium</taxon>
    </lineage>
</organism>
<evidence type="ECO:0000313" key="2">
    <source>
        <dbReference type="Proteomes" id="UP000032142"/>
    </source>
</evidence>
<protein>
    <submittedName>
        <fullName evidence="1">Uncharacterized protein</fullName>
    </submittedName>
</protein>
<name>A0A0B0N4K0_GOSAR</name>
<reference evidence="2" key="1">
    <citation type="submission" date="2014-09" db="EMBL/GenBank/DDBJ databases">
        <authorList>
            <person name="Mudge J."/>
            <person name="Ramaraj T."/>
            <person name="Lindquist I.E."/>
            <person name="Bharti A.K."/>
            <person name="Sundararajan A."/>
            <person name="Cameron C.T."/>
            <person name="Woodward J.E."/>
            <person name="May G.D."/>
            <person name="Brubaker C."/>
            <person name="Broadhvest J."/>
            <person name="Wilkins T.A."/>
        </authorList>
    </citation>
    <scope>NUCLEOTIDE SEQUENCE</scope>
    <source>
        <strain evidence="2">cv. AKA8401</strain>
    </source>
</reference>
<dbReference type="EMBL" id="KN390355">
    <property type="protein sequence ID" value="KHG09298.1"/>
    <property type="molecule type" value="Genomic_DNA"/>
</dbReference>
<keyword evidence="2" id="KW-1185">Reference proteome</keyword>